<dbReference type="PROSITE" id="PS51192">
    <property type="entry name" value="HELICASE_ATP_BIND_1"/>
    <property type="match status" value="1"/>
</dbReference>
<evidence type="ECO:0000259" key="4">
    <source>
        <dbReference type="PROSITE" id="PS51192"/>
    </source>
</evidence>
<name>A0ABT2F4B6_9STAP</name>
<evidence type="ECO:0000313" key="7">
    <source>
        <dbReference type="Proteomes" id="UP001205609"/>
    </source>
</evidence>
<sequence>MRHGQLISDRTQLTEEQVRDETFGVIEANGMCCMQCGSRAREDFYTYRAITSNSDVTYCRRCLHIGRMSTMDPIWLTESVNVCSSGKYTLAFRLSEQQQYASDKVLKAVRTYTSLLLHAVTGAGKTEMIFASIAYARQRGDNVAVVSPRVDVVIEVSKRLCEAFADEEIDVLHQASRQQYDGHFIVSTVHQLYRFKRHFDVIFVDEVDAFPLSMDETLMIALTQACKERRSIVYMTATPPRQLIQQVGADNIVTLPARFHRHPLVVPVFKYFKVRYQRIQRALLHRMYAQQTSERTTLLFFSDISAMRQFYQTYACHITKMCYVYSEDSERLAKVEALREGQYSIVLTTTILERGFTMAALDVWVMESHRYSADALIQIAGRVGRKAVCPTGEVLFFHEGRTHAMYCARTEIRRMNRLAFQRGWIDV</sequence>
<protein>
    <submittedName>
        <fullName evidence="6">DEAD/DEAH box helicase family protein</fullName>
    </submittedName>
</protein>
<dbReference type="Pfam" id="PF00271">
    <property type="entry name" value="Helicase_C"/>
    <property type="match status" value="1"/>
</dbReference>
<evidence type="ECO:0000256" key="3">
    <source>
        <dbReference type="ARBA" id="ARBA00023125"/>
    </source>
</evidence>
<evidence type="ECO:0000256" key="1">
    <source>
        <dbReference type="ARBA" id="ARBA00022741"/>
    </source>
</evidence>
<keyword evidence="6" id="KW-0378">Hydrolase</keyword>
<keyword evidence="7" id="KW-1185">Reference proteome</keyword>
<dbReference type="Pfam" id="PF04851">
    <property type="entry name" value="ResIII"/>
    <property type="match status" value="1"/>
</dbReference>
<dbReference type="InterPro" id="IPR001650">
    <property type="entry name" value="Helicase_C-like"/>
</dbReference>
<evidence type="ECO:0000259" key="5">
    <source>
        <dbReference type="PROSITE" id="PS51194"/>
    </source>
</evidence>
<keyword evidence="2" id="KW-0067">ATP-binding</keyword>
<dbReference type="RefSeq" id="WP_259201135.1">
    <property type="nucleotide sequence ID" value="NZ_JANUXY010000015.1"/>
</dbReference>
<gene>
    <name evidence="6" type="ORF">NXS11_10695</name>
</gene>
<accession>A0ABT2F4B6</accession>
<reference evidence="6 7" key="1">
    <citation type="journal article" date="2023" name="Int. J. Syst. Evol. Microbiol.">
        <title>Streptococcus sciuri sp. nov., Staphylococcus marylandisciuri sp. nov. and Staphylococcus americanisciuri sp. nov., isolated from faeces of eastern grey squirrel (Sciurus carolinensis).</title>
        <authorList>
            <person name="Volokhov D.V."/>
            <person name="Zagorodnyaya T.A."/>
            <person name="Furtak V.A."/>
            <person name="Nattanmai G."/>
            <person name="Randall L."/>
            <person name="Jose S."/>
            <person name="Gao Y."/>
            <person name="Eisenberg T."/>
            <person name="Delmonte P."/>
            <person name="Blom J."/>
            <person name="Mitchell K.K."/>
        </authorList>
    </citation>
    <scope>NUCLEOTIDE SEQUENCE [LARGE SCALE GENOMIC DNA]</scope>
    <source>
        <strain evidence="6 7">GRT3</strain>
    </source>
</reference>
<dbReference type="SUPFAM" id="SSF52540">
    <property type="entry name" value="P-loop containing nucleoside triphosphate hydrolases"/>
    <property type="match status" value="1"/>
</dbReference>
<dbReference type="GO" id="GO:0004386">
    <property type="term" value="F:helicase activity"/>
    <property type="evidence" value="ECO:0007669"/>
    <property type="project" value="UniProtKB-KW"/>
</dbReference>
<dbReference type="InterPro" id="IPR006935">
    <property type="entry name" value="Helicase/UvrB_N"/>
</dbReference>
<dbReference type="EMBL" id="JANUXY010000015">
    <property type="protein sequence ID" value="MCS4487328.1"/>
    <property type="molecule type" value="Genomic_DNA"/>
</dbReference>
<dbReference type="SMART" id="SM00490">
    <property type="entry name" value="HELICc"/>
    <property type="match status" value="1"/>
</dbReference>
<evidence type="ECO:0000256" key="2">
    <source>
        <dbReference type="ARBA" id="ARBA00022840"/>
    </source>
</evidence>
<feature type="domain" description="Helicase C-terminal" evidence="5">
    <location>
        <begin position="283"/>
        <end position="427"/>
    </location>
</feature>
<keyword evidence="3" id="KW-0238">DNA-binding</keyword>
<organism evidence="6 7">
    <name type="scientific">Staphylococcus americanisciuri</name>
    <dbReference type="NCBI Taxonomy" id="2973940"/>
    <lineage>
        <taxon>Bacteria</taxon>
        <taxon>Bacillati</taxon>
        <taxon>Bacillota</taxon>
        <taxon>Bacilli</taxon>
        <taxon>Bacillales</taxon>
        <taxon>Staphylococcaceae</taxon>
        <taxon>Staphylococcus</taxon>
    </lineage>
</organism>
<dbReference type="Proteomes" id="UP001205609">
    <property type="component" value="Unassembled WGS sequence"/>
</dbReference>
<dbReference type="PROSITE" id="PS51194">
    <property type="entry name" value="HELICASE_CTER"/>
    <property type="match status" value="1"/>
</dbReference>
<dbReference type="PANTHER" id="PTHR30580">
    <property type="entry name" value="PRIMOSOMAL PROTEIN N"/>
    <property type="match status" value="1"/>
</dbReference>
<dbReference type="SMART" id="SM00487">
    <property type="entry name" value="DEXDc"/>
    <property type="match status" value="1"/>
</dbReference>
<comment type="caution">
    <text evidence="6">The sequence shown here is derived from an EMBL/GenBank/DDBJ whole genome shotgun (WGS) entry which is preliminary data.</text>
</comment>
<keyword evidence="6" id="KW-0347">Helicase</keyword>
<proteinExistence type="predicted"/>
<dbReference type="InterPro" id="IPR014001">
    <property type="entry name" value="Helicase_ATP-bd"/>
</dbReference>
<dbReference type="PANTHER" id="PTHR30580:SF1">
    <property type="entry name" value="COMF OPERON PROTEIN 1"/>
    <property type="match status" value="1"/>
</dbReference>
<evidence type="ECO:0000313" key="6">
    <source>
        <dbReference type="EMBL" id="MCS4487328.1"/>
    </source>
</evidence>
<keyword evidence="1" id="KW-0547">Nucleotide-binding</keyword>
<dbReference type="Gene3D" id="3.40.50.300">
    <property type="entry name" value="P-loop containing nucleotide triphosphate hydrolases"/>
    <property type="match status" value="2"/>
</dbReference>
<dbReference type="InterPro" id="IPR027417">
    <property type="entry name" value="P-loop_NTPase"/>
</dbReference>
<feature type="domain" description="Helicase ATP-binding" evidence="4">
    <location>
        <begin position="106"/>
        <end position="257"/>
    </location>
</feature>